<organism evidence="1 2">
    <name type="scientific">Rhizopus delemar</name>
    <dbReference type="NCBI Taxonomy" id="936053"/>
    <lineage>
        <taxon>Eukaryota</taxon>
        <taxon>Fungi</taxon>
        <taxon>Fungi incertae sedis</taxon>
        <taxon>Mucoromycota</taxon>
        <taxon>Mucoromycotina</taxon>
        <taxon>Mucoromycetes</taxon>
        <taxon>Mucorales</taxon>
        <taxon>Mucorineae</taxon>
        <taxon>Rhizopodaceae</taxon>
        <taxon>Rhizopus</taxon>
    </lineage>
</organism>
<sequence>MFLNLTSKSGTAKFLLLPAEPNRFAAAFASRRLLFSAAERRDYEGVFIACQASFVRFRATAFLLATPSDLLSLAAIETSEAPIRVNPKFSATAKPETITQLLQIMQPAFA</sequence>
<reference evidence="1 2" key="1">
    <citation type="journal article" date="2020" name="Microb. Genom.">
        <title>Genetic diversity of clinical and environmental Mucorales isolates obtained from an investigation of mucormycosis cases among solid organ transplant recipients.</title>
        <authorList>
            <person name="Nguyen M.H."/>
            <person name="Kaul D."/>
            <person name="Muto C."/>
            <person name="Cheng S.J."/>
            <person name="Richter R.A."/>
            <person name="Bruno V.M."/>
            <person name="Liu G."/>
            <person name="Beyhan S."/>
            <person name="Sundermann A.J."/>
            <person name="Mounaud S."/>
            <person name="Pasculle A.W."/>
            <person name="Nierman W.C."/>
            <person name="Driscoll E."/>
            <person name="Cumbie R."/>
            <person name="Clancy C.J."/>
            <person name="Dupont C.L."/>
        </authorList>
    </citation>
    <scope>NUCLEOTIDE SEQUENCE [LARGE SCALE GENOMIC DNA]</scope>
    <source>
        <strain evidence="1 2">GL24</strain>
    </source>
</reference>
<name>A0A9P6Y4G7_9FUNG</name>
<dbReference type="Proteomes" id="UP000740926">
    <property type="component" value="Unassembled WGS sequence"/>
</dbReference>
<dbReference type="EMBL" id="JAANIU010007051">
    <property type="protein sequence ID" value="KAG1539228.1"/>
    <property type="molecule type" value="Genomic_DNA"/>
</dbReference>
<keyword evidence="2" id="KW-1185">Reference proteome</keyword>
<comment type="caution">
    <text evidence="1">The sequence shown here is derived from an EMBL/GenBank/DDBJ whole genome shotgun (WGS) entry which is preliminary data.</text>
</comment>
<proteinExistence type="predicted"/>
<accession>A0A9P6Y4G7</accession>
<protein>
    <submittedName>
        <fullName evidence="1">Uncharacterized protein</fullName>
    </submittedName>
</protein>
<gene>
    <name evidence="1" type="ORF">G6F50_014541</name>
</gene>
<evidence type="ECO:0000313" key="2">
    <source>
        <dbReference type="Proteomes" id="UP000740926"/>
    </source>
</evidence>
<evidence type="ECO:0000313" key="1">
    <source>
        <dbReference type="EMBL" id="KAG1539228.1"/>
    </source>
</evidence>
<dbReference type="AlphaFoldDB" id="A0A9P6Y4G7"/>